<keyword evidence="7" id="KW-1185">Reference proteome</keyword>
<dbReference type="InterPro" id="IPR000673">
    <property type="entry name" value="Sig_transdc_resp-reg_Me-estase"/>
</dbReference>
<dbReference type="GO" id="GO:0008757">
    <property type="term" value="F:S-adenosylmethionine-dependent methyltransferase activity"/>
    <property type="evidence" value="ECO:0007669"/>
    <property type="project" value="InterPro"/>
</dbReference>
<feature type="compositionally biased region" description="Basic and acidic residues" evidence="3">
    <location>
        <begin position="502"/>
        <end position="525"/>
    </location>
</feature>
<evidence type="ECO:0000256" key="2">
    <source>
        <dbReference type="SAM" id="Coils"/>
    </source>
</evidence>
<dbReference type="Proteomes" id="UP000005713">
    <property type="component" value="Unassembled WGS sequence"/>
</dbReference>
<protein>
    <submittedName>
        <fullName evidence="6">Conserved hypothetical chemotaxis protein</fullName>
    </submittedName>
</protein>
<feature type="region of interest" description="Disordered" evidence="3">
    <location>
        <begin position="502"/>
        <end position="528"/>
    </location>
</feature>
<dbReference type="PRINTS" id="PR00996">
    <property type="entry name" value="CHERMTFRASE"/>
</dbReference>
<evidence type="ECO:0000313" key="7">
    <source>
        <dbReference type="Proteomes" id="UP000005713"/>
    </source>
</evidence>
<dbReference type="Pfam" id="PF01339">
    <property type="entry name" value="CheB_methylest"/>
    <property type="match status" value="1"/>
</dbReference>
<dbReference type="GO" id="GO:0008984">
    <property type="term" value="F:protein-glutamate methylesterase activity"/>
    <property type="evidence" value="ECO:0007669"/>
    <property type="project" value="InterPro"/>
</dbReference>
<dbReference type="eggNOG" id="COG1352">
    <property type="taxonomic scope" value="Bacteria"/>
</dbReference>
<feature type="coiled-coil region" evidence="2">
    <location>
        <begin position="697"/>
        <end position="731"/>
    </location>
</feature>
<keyword evidence="2" id="KW-0175">Coiled coil</keyword>
<dbReference type="CDD" id="cd00130">
    <property type="entry name" value="PAS"/>
    <property type="match status" value="1"/>
</dbReference>
<feature type="domain" description="CheB-type methylesterase" evidence="4">
    <location>
        <begin position="25"/>
        <end position="220"/>
    </location>
</feature>
<accession>A3K0U4</accession>
<evidence type="ECO:0000256" key="3">
    <source>
        <dbReference type="SAM" id="MobiDB-lite"/>
    </source>
</evidence>
<dbReference type="PROSITE" id="PS50122">
    <property type="entry name" value="CHEB"/>
    <property type="match status" value="1"/>
</dbReference>
<dbReference type="GO" id="GO:0000156">
    <property type="term" value="F:phosphorelay response regulator activity"/>
    <property type="evidence" value="ECO:0007669"/>
    <property type="project" value="InterPro"/>
</dbReference>
<feature type="domain" description="CheR-type methyltransferase" evidence="5">
    <location>
        <begin position="226"/>
        <end position="478"/>
    </location>
</feature>
<comment type="caution">
    <text evidence="6">The sequence shown here is derived from an EMBL/GenBank/DDBJ whole genome shotgun (WGS) entry which is preliminary data.</text>
</comment>
<dbReference type="SMART" id="SM00138">
    <property type="entry name" value="MeTrc"/>
    <property type="match status" value="1"/>
</dbReference>
<dbReference type="InterPro" id="IPR022641">
    <property type="entry name" value="CheR_N"/>
</dbReference>
<organism evidence="6 7">
    <name type="scientific">Sagittula stellata (strain ATCC 700073 / DSM 11524 / E-37)</name>
    <dbReference type="NCBI Taxonomy" id="388399"/>
    <lineage>
        <taxon>Bacteria</taxon>
        <taxon>Pseudomonadati</taxon>
        <taxon>Pseudomonadota</taxon>
        <taxon>Alphaproteobacteria</taxon>
        <taxon>Rhodobacterales</taxon>
        <taxon>Roseobacteraceae</taxon>
        <taxon>Sagittula</taxon>
    </lineage>
</organism>
<dbReference type="PANTHER" id="PTHR24422:SF10">
    <property type="entry name" value="CHEMOTAXIS PROTEIN METHYLTRANSFERASE 2"/>
    <property type="match status" value="1"/>
</dbReference>
<dbReference type="InterPro" id="IPR000780">
    <property type="entry name" value="CheR_MeTrfase"/>
</dbReference>
<name>A3K0U4_SAGS3</name>
<dbReference type="InterPro" id="IPR000014">
    <property type="entry name" value="PAS"/>
</dbReference>
<dbReference type="RefSeq" id="WP_005857082.1">
    <property type="nucleotide sequence ID" value="NZ_AAYA01000003.1"/>
</dbReference>
<evidence type="ECO:0000313" key="6">
    <source>
        <dbReference type="EMBL" id="EBA09409.1"/>
    </source>
</evidence>
<dbReference type="Pfam" id="PF01739">
    <property type="entry name" value="CheR"/>
    <property type="match status" value="1"/>
</dbReference>
<comment type="caution">
    <text evidence="1">Lacks conserved residue(s) required for the propagation of feature annotation.</text>
</comment>
<proteinExistence type="predicted"/>
<dbReference type="GO" id="GO:0006935">
    <property type="term" value="P:chemotaxis"/>
    <property type="evidence" value="ECO:0007669"/>
    <property type="project" value="InterPro"/>
</dbReference>
<dbReference type="GO" id="GO:0005737">
    <property type="term" value="C:cytoplasm"/>
    <property type="evidence" value="ECO:0007669"/>
    <property type="project" value="InterPro"/>
</dbReference>
<dbReference type="InterPro" id="IPR035909">
    <property type="entry name" value="CheB_C"/>
</dbReference>
<dbReference type="SUPFAM" id="SSF52738">
    <property type="entry name" value="Methylesterase CheB, C-terminal domain"/>
    <property type="match status" value="1"/>
</dbReference>
<evidence type="ECO:0000256" key="1">
    <source>
        <dbReference type="PROSITE-ProRule" id="PRU00050"/>
    </source>
</evidence>
<evidence type="ECO:0000259" key="4">
    <source>
        <dbReference type="PROSITE" id="PS50122"/>
    </source>
</evidence>
<dbReference type="PANTHER" id="PTHR24422">
    <property type="entry name" value="CHEMOTAXIS PROTEIN METHYLTRANSFERASE"/>
    <property type="match status" value="1"/>
</dbReference>
<dbReference type="Gene3D" id="3.40.50.180">
    <property type="entry name" value="Methylesterase CheB, C-terminal domain"/>
    <property type="match status" value="1"/>
</dbReference>
<dbReference type="PROSITE" id="PS50123">
    <property type="entry name" value="CHER"/>
    <property type="match status" value="1"/>
</dbReference>
<dbReference type="SUPFAM" id="SSF47757">
    <property type="entry name" value="Chemotaxis receptor methyltransferase CheR, N-terminal domain"/>
    <property type="match status" value="1"/>
</dbReference>
<dbReference type="EMBL" id="AAYA01000003">
    <property type="protein sequence ID" value="EBA09409.1"/>
    <property type="molecule type" value="Genomic_DNA"/>
</dbReference>
<sequence>MTAGRTDPDKDCPVVSPAGPRKGGPFFLIAVGASGQHTDALIRLLDSAPASFTPSFIIATTDDGIDAVALTEKLDANCKLTVQQVATGTEVVPGRVFVCPPGATVRVVTDTSSVDGPPDFRFEIQNDTMTPGPNSALDTLLSSVAATFGEFAVGILLSGLGNDGGLGLREIKRRDGFVMLEEDTGSKEFTPRSLMLSGLVDRIGRPEKMLDALAQVMALRRTFVDEASVLLHPYRESFERLLQVVTGTSQIDFTRFKRPALQRRILRRMALCKCETLPEYISYISRSWEEVGILQNEFLVGVTSFFRDPDTWEALVDVLLPRLFRDDAGSGRQVKIWCAACSTGEEAYSLALVCHDYRMRHGLERDFRIYATDLKVSSLDEAKRGIYPHAALAEIPSRYVRPELLTIKGNTFEFDPLLQRQVVFSRHDMIKDQPFTQCDLIVCRNALIYYNQETQKLLLDRFSGALRPGGALFLGAPEISTAHGSAFRPMRGTNRFLENTREERIDEAERALPPRAERNEAEQGRRLSHLRQDSVASEVIAEMPDILRHLGAAVFVLNEDGEIQRTFGNYDRFVKMPRARTFSSNLLDLMPEALSVNVALLMRKAAAAGKAKMPPMEIGEDVPPRQVEGLCQITSSSDDQTTYIVTLNERADTAAADQGTGTDDATQTNGPDATDQALLKAEIASLHDKLAATFQDLQDIYAERQVMEARLRQAEDELADSQQEIGNLTRELHSVRSGSGAPDDFADFLFGEVADVLTQLDLGVAFVTRQLRLTQFNETFGQLLSLGAKHLGRQIDELTHHLPQADRQAFNKALLQSALHEKPAVFDVEGRDGLRYKVHARPLSDLTTMGDGVVLLTSPLPS</sequence>
<dbReference type="Gene3D" id="3.40.50.150">
    <property type="entry name" value="Vaccinia Virus protein VP39"/>
    <property type="match status" value="1"/>
</dbReference>
<dbReference type="AlphaFoldDB" id="A3K0U4"/>
<dbReference type="Pfam" id="PF03705">
    <property type="entry name" value="CheR_N"/>
    <property type="match status" value="1"/>
</dbReference>
<dbReference type="InterPro" id="IPR050903">
    <property type="entry name" value="Bact_Chemotaxis_MeTrfase"/>
</dbReference>
<gene>
    <name evidence="6" type="ORF">SSE37_24244</name>
</gene>
<reference evidence="6 7" key="1">
    <citation type="submission" date="2006-06" db="EMBL/GenBank/DDBJ databases">
        <authorList>
            <person name="Moran M.A."/>
            <person name="Ferriera S."/>
            <person name="Johnson J."/>
            <person name="Kravitz S."/>
            <person name="Beeson K."/>
            <person name="Sutton G."/>
            <person name="Rogers Y.-H."/>
            <person name="Friedman R."/>
            <person name="Frazier M."/>
            <person name="Venter J.C."/>
        </authorList>
    </citation>
    <scope>NUCLEOTIDE SEQUENCE [LARGE SCALE GENOMIC DNA]</scope>
    <source>
        <strain evidence="6 7">E-37</strain>
    </source>
</reference>
<dbReference type="SUPFAM" id="SSF53335">
    <property type="entry name" value="S-adenosyl-L-methionine-dependent methyltransferases"/>
    <property type="match status" value="1"/>
</dbReference>
<dbReference type="Pfam" id="PF13596">
    <property type="entry name" value="PAS_10"/>
    <property type="match status" value="1"/>
</dbReference>
<dbReference type="InterPro" id="IPR029063">
    <property type="entry name" value="SAM-dependent_MTases_sf"/>
</dbReference>
<evidence type="ECO:0000259" key="5">
    <source>
        <dbReference type="PROSITE" id="PS50123"/>
    </source>
</evidence>
<dbReference type="InterPro" id="IPR022642">
    <property type="entry name" value="CheR_C"/>
</dbReference>